<dbReference type="InterPro" id="IPR022682">
    <property type="entry name" value="Calpain_domain_III"/>
</dbReference>
<evidence type="ECO:0000256" key="6">
    <source>
        <dbReference type="PROSITE-ProRule" id="PRU00239"/>
    </source>
</evidence>
<feature type="domain" description="Calpain catalytic" evidence="8">
    <location>
        <begin position="259"/>
        <end position="576"/>
    </location>
</feature>
<dbReference type="Gene3D" id="3.90.70.10">
    <property type="entry name" value="Cysteine proteinases"/>
    <property type="match status" value="1"/>
</dbReference>
<dbReference type="GO" id="GO:0004198">
    <property type="term" value="F:calcium-dependent cysteine-type endopeptidase activity"/>
    <property type="evidence" value="ECO:0007669"/>
    <property type="project" value="InterPro"/>
</dbReference>
<reference evidence="9" key="2">
    <citation type="journal article" date="2023" name="IMA Fungus">
        <title>Comparative genomic study of the Penicillium genus elucidates a diverse pangenome and 15 lateral gene transfer events.</title>
        <authorList>
            <person name="Petersen C."/>
            <person name="Sorensen T."/>
            <person name="Nielsen M.R."/>
            <person name="Sondergaard T.E."/>
            <person name="Sorensen J.L."/>
            <person name="Fitzpatrick D.A."/>
            <person name="Frisvad J.C."/>
            <person name="Nielsen K.L."/>
        </authorList>
    </citation>
    <scope>NUCLEOTIDE SEQUENCE</scope>
    <source>
        <strain evidence="9">IBT 30761</strain>
    </source>
</reference>
<evidence type="ECO:0000256" key="3">
    <source>
        <dbReference type="ARBA" id="ARBA00022801"/>
    </source>
</evidence>
<dbReference type="InterPro" id="IPR022683">
    <property type="entry name" value="Calpain_III"/>
</dbReference>
<dbReference type="SMART" id="SM00720">
    <property type="entry name" value="calpain_III"/>
    <property type="match status" value="1"/>
</dbReference>
<accession>A0A9W9EQI4</accession>
<feature type="active site" evidence="5 6">
    <location>
        <position position="342"/>
    </location>
</feature>
<evidence type="ECO:0000256" key="1">
    <source>
        <dbReference type="ARBA" id="ARBA00010193"/>
    </source>
</evidence>
<feature type="compositionally biased region" description="Basic residues" evidence="7">
    <location>
        <begin position="49"/>
        <end position="61"/>
    </location>
</feature>
<dbReference type="OrthoDB" id="167576at2759"/>
<comment type="caution">
    <text evidence="9">The sequence shown here is derived from an EMBL/GenBank/DDBJ whole genome shotgun (WGS) entry which is preliminary data.</text>
</comment>
<dbReference type="CDD" id="cd00044">
    <property type="entry name" value="CysPc"/>
    <property type="match status" value="1"/>
</dbReference>
<dbReference type="Proteomes" id="UP001149074">
    <property type="component" value="Unassembled WGS sequence"/>
</dbReference>
<dbReference type="InterPro" id="IPR022684">
    <property type="entry name" value="Calpain_cysteine_protease"/>
</dbReference>
<organism evidence="9 10">
    <name type="scientific">Penicillium argentinense</name>
    <dbReference type="NCBI Taxonomy" id="1131581"/>
    <lineage>
        <taxon>Eukaryota</taxon>
        <taxon>Fungi</taxon>
        <taxon>Dikarya</taxon>
        <taxon>Ascomycota</taxon>
        <taxon>Pezizomycotina</taxon>
        <taxon>Eurotiomycetes</taxon>
        <taxon>Eurotiomycetidae</taxon>
        <taxon>Eurotiales</taxon>
        <taxon>Aspergillaceae</taxon>
        <taxon>Penicillium</taxon>
    </lineage>
</organism>
<keyword evidence="3 6" id="KW-0378">Hydrolase</keyword>
<dbReference type="PANTHER" id="PTHR46143:SF1">
    <property type="entry name" value="CALPAIN-7"/>
    <property type="match status" value="1"/>
</dbReference>
<protein>
    <recommendedName>
        <fullName evidence="8">Calpain catalytic domain-containing protein</fullName>
    </recommendedName>
</protein>
<comment type="similarity">
    <text evidence="1">Belongs to the peptidase C2 family. PalB/RIM13 subfamily.</text>
</comment>
<dbReference type="GO" id="GO:0006508">
    <property type="term" value="P:proteolysis"/>
    <property type="evidence" value="ECO:0007669"/>
    <property type="project" value="UniProtKB-KW"/>
</dbReference>
<feature type="active site" evidence="5 6">
    <location>
        <position position="510"/>
    </location>
</feature>
<dbReference type="InterPro" id="IPR051297">
    <property type="entry name" value="PalB/RIM13"/>
</dbReference>
<dbReference type="PRINTS" id="PR00704">
    <property type="entry name" value="CALPAIN"/>
</dbReference>
<feature type="compositionally biased region" description="Basic and acidic residues" evidence="7">
    <location>
        <begin position="1"/>
        <end position="14"/>
    </location>
</feature>
<evidence type="ECO:0000313" key="9">
    <source>
        <dbReference type="EMBL" id="KAJ5086091.1"/>
    </source>
</evidence>
<dbReference type="Pfam" id="PF00648">
    <property type="entry name" value="Peptidase_C2"/>
    <property type="match status" value="1"/>
</dbReference>
<keyword evidence="10" id="KW-1185">Reference proteome</keyword>
<dbReference type="InterPro" id="IPR001300">
    <property type="entry name" value="Peptidase_C2_calpain_cat"/>
</dbReference>
<dbReference type="RefSeq" id="XP_056470769.1">
    <property type="nucleotide sequence ID" value="XM_056623353.1"/>
</dbReference>
<dbReference type="SMART" id="SM00230">
    <property type="entry name" value="CysPc"/>
    <property type="match status" value="1"/>
</dbReference>
<dbReference type="Pfam" id="PF25435">
    <property type="entry name" value="PalB_C"/>
    <property type="match status" value="1"/>
</dbReference>
<evidence type="ECO:0000256" key="2">
    <source>
        <dbReference type="ARBA" id="ARBA00022670"/>
    </source>
</evidence>
<sequence>MSPDKSTTELDSRKGTGKNAPRRGDEMNRGPFGRTVSLAWGPIATTLRFLRKQKQPSRARRTHESDRNRMRMRNYRYPEKPESADALLGGLQGGRFGPVGPSHLVCQDEAMSAAVAGRVCSDHVWSSRWTRRSDLLAKGRRARASHVETRRGLAAVPSLAGTAEGAIAVATSQRAALNAAIDAAEHYMKALRLAAPDDKKHLDAKCKELLTRAETIKAAADWQVAARQKAVRSLRPPTSTRKLTTREEIIILEGAKLNGFIFPPWDRPPAAAEFATYDDGLFTDTPDLRLSDCQREIFAGWKRPADLLRARRAVMPLPDGGTKPVMSVAGLTDLVQDVLTDCSVVASLCATTSRSERGLGKHASPAMYPCEGDSTNPTLCPIGKYVFSFYFNGAFRKVVIDDRLPSSKTSRSLHVIDRNNPSFLWPALVEKAYLKVRGGYDFPGSNSGTDLWVLTGWIPEQVFLHNEDATSDEIWGRLYKAFSYGDVVLTIGTGKLTELEQKGLGLVSEHDYAILNMKEDGGRRQFLLKNPWAGAEPTTRQASRDDPPSHLSPGTFWMDCEEVLQNFENLYLNWNPGLFKYREDIHFTWDLSPGRVVAKSFVKNPQFSVHNESGGTVWLLLGKHFKTDHHRLMKNPDPESREVGFISIYIFQADGKRVSLSDGALYRGPFVDSPNTLMRLEMPPKTTYTAVISEQSLPSSTQNFTLSAFSTSHVSVARSQDRYMCLNKAVGSWTSLTAGGNAESARYSSNPQFSLQVSEKTDVSILLESEEAELATHVKLFWSNGQRIARVRSRDIIADSGDYRRGCALAETTSLEKGIYTIVCSTFASDQVGHFTLWISSDIPCTVQPLASEFAGRRVAVSDVGVLHPGKDRMLASLQTSRLTRLRLIARNKLSKIGSRSVAPSPVLMTVELGQGPYKEVLAASEDGSHCDAASGVRVDDFDLSPNLDSRGQVWIVIERIGGPGGQVEDHFEVEALAEERVEIGEWIVEDC</sequence>
<dbReference type="InterPro" id="IPR038765">
    <property type="entry name" value="Papain-like_cys_pep_sf"/>
</dbReference>
<dbReference type="Pfam" id="PF01067">
    <property type="entry name" value="Calpain_III"/>
    <property type="match status" value="1"/>
</dbReference>
<gene>
    <name evidence="9" type="ORF">N7532_010862</name>
</gene>
<dbReference type="EMBL" id="JAPQKI010000010">
    <property type="protein sequence ID" value="KAJ5086091.1"/>
    <property type="molecule type" value="Genomic_DNA"/>
</dbReference>
<keyword evidence="2 6" id="KW-0645">Protease</keyword>
<dbReference type="AlphaFoldDB" id="A0A9W9EQI4"/>
<evidence type="ECO:0000313" key="10">
    <source>
        <dbReference type="Proteomes" id="UP001149074"/>
    </source>
</evidence>
<evidence type="ECO:0000259" key="8">
    <source>
        <dbReference type="PROSITE" id="PS50203"/>
    </source>
</evidence>
<feature type="region of interest" description="Disordered" evidence="7">
    <location>
        <begin position="1"/>
        <end position="35"/>
    </location>
</feature>
<evidence type="ECO:0000256" key="5">
    <source>
        <dbReference type="PIRSR" id="PIRSR622684-1"/>
    </source>
</evidence>
<dbReference type="GeneID" id="81362332"/>
<dbReference type="Gene3D" id="2.60.120.380">
    <property type="match status" value="2"/>
</dbReference>
<feature type="active site" evidence="5 6">
    <location>
        <position position="530"/>
    </location>
</feature>
<dbReference type="PROSITE" id="PS50203">
    <property type="entry name" value="CALPAIN_CAT"/>
    <property type="match status" value="1"/>
</dbReference>
<feature type="region of interest" description="Disordered" evidence="7">
    <location>
        <begin position="49"/>
        <end position="69"/>
    </location>
</feature>
<dbReference type="SUPFAM" id="SSF54001">
    <property type="entry name" value="Cysteine proteinases"/>
    <property type="match status" value="1"/>
</dbReference>
<proteinExistence type="inferred from homology"/>
<dbReference type="InterPro" id="IPR036213">
    <property type="entry name" value="Calpain_III_sf"/>
</dbReference>
<evidence type="ECO:0000256" key="7">
    <source>
        <dbReference type="SAM" id="MobiDB-lite"/>
    </source>
</evidence>
<dbReference type="SUPFAM" id="SSF49758">
    <property type="entry name" value="Calpain large subunit, middle domain (domain III)"/>
    <property type="match status" value="2"/>
</dbReference>
<evidence type="ECO:0000256" key="4">
    <source>
        <dbReference type="ARBA" id="ARBA00022807"/>
    </source>
</evidence>
<name>A0A9W9EQI4_9EURO</name>
<keyword evidence="4 6" id="KW-0788">Thiol protease</keyword>
<reference evidence="9" key="1">
    <citation type="submission" date="2022-11" db="EMBL/GenBank/DDBJ databases">
        <authorList>
            <person name="Petersen C."/>
        </authorList>
    </citation>
    <scope>NUCLEOTIDE SEQUENCE</scope>
    <source>
        <strain evidence="9">IBT 30761</strain>
    </source>
</reference>
<dbReference type="PANTHER" id="PTHR46143">
    <property type="entry name" value="CALPAIN-7"/>
    <property type="match status" value="1"/>
</dbReference>